<organism evidence="1 2">
    <name type="scientific">Ambrosiozyma monospora</name>
    <name type="common">Yeast</name>
    <name type="synonym">Endomycopsis monosporus</name>
    <dbReference type="NCBI Taxonomy" id="43982"/>
    <lineage>
        <taxon>Eukaryota</taxon>
        <taxon>Fungi</taxon>
        <taxon>Dikarya</taxon>
        <taxon>Ascomycota</taxon>
        <taxon>Saccharomycotina</taxon>
        <taxon>Pichiomycetes</taxon>
        <taxon>Pichiales</taxon>
        <taxon>Pichiaceae</taxon>
        <taxon>Ambrosiozyma</taxon>
    </lineage>
</organism>
<dbReference type="Proteomes" id="UP001165064">
    <property type="component" value="Unassembled WGS sequence"/>
</dbReference>
<comment type="caution">
    <text evidence="1">The sequence shown here is derived from an EMBL/GenBank/DDBJ whole genome shotgun (WGS) entry which is preliminary data.</text>
</comment>
<gene>
    <name evidence="1" type="ORF">Amon02_000792900</name>
</gene>
<protein>
    <submittedName>
        <fullName evidence="1">Unnamed protein product</fullName>
    </submittedName>
</protein>
<keyword evidence="2" id="KW-1185">Reference proteome</keyword>
<name>A0ACB5TDG6_AMBMO</name>
<dbReference type="EMBL" id="BSXS01006810">
    <property type="protein sequence ID" value="GME86286.1"/>
    <property type="molecule type" value="Genomic_DNA"/>
</dbReference>
<proteinExistence type="predicted"/>
<sequence length="87" mass="9967">MKTTSEKDNLKNENTIAELKGKVKTLEESLSSVVPKEELDDMMLVMSDLDDKNKALKKRLRELGEEVSDDDDDDDDEDDEDEDDDDE</sequence>
<evidence type="ECO:0000313" key="1">
    <source>
        <dbReference type="EMBL" id="GME86286.1"/>
    </source>
</evidence>
<evidence type="ECO:0000313" key="2">
    <source>
        <dbReference type="Proteomes" id="UP001165064"/>
    </source>
</evidence>
<accession>A0ACB5TDG6</accession>
<reference evidence="1" key="1">
    <citation type="submission" date="2023-04" db="EMBL/GenBank/DDBJ databases">
        <title>Ambrosiozyma monospora NBRC 10751.</title>
        <authorList>
            <person name="Ichikawa N."/>
            <person name="Sato H."/>
            <person name="Tonouchi N."/>
        </authorList>
    </citation>
    <scope>NUCLEOTIDE SEQUENCE</scope>
    <source>
        <strain evidence="1">NBRC 10751</strain>
    </source>
</reference>